<proteinExistence type="predicted"/>
<sequence>MSKSQFHSSNIPTKFRYSMNLSNMKTKDLIHLSNEELTSYVYAIQEKLQNKLDSGLSIDDIIDEEDPFEELEPILPQEVYPILVLNIINNIRSDTIMEAIIEGLQKGIKEYKNK</sequence>
<gene>
    <name evidence="1" type="ORF">METZ01_LOCUS197873</name>
</gene>
<dbReference type="AlphaFoldDB" id="A0A382E3M1"/>
<organism evidence="1">
    <name type="scientific">marine metagenome</name>
    <dbReference type="NCBI Taxonomy" id="408172"/>
    <lineage>
        <taxon>unclassified sequences</taxon>
        <taxon>metagenomes</taxon>
        <taxon>ecological metagenomes</taxon>
    </lineage>
</organism>
<dbReference type="EMBL" id="UINC01042409">
    <property type="protein sequence ID" value="SVB45019.1"/>
    <property type="molecule type" value="Genomic_DNA"/>
</dbReference>
<name>A0A382E3M1_9ZZZZ</name>
<protein>
    <submittedName>
        <fullName evidence="1">Uncharacterized protein</fullName>
    </submittedName>
</protein>
<evidence type="ECO:0000313" key="1">
    <source>
        <dbReference type="EMBL" id="SVB45019.1"/>
    </source>
</evidence>
<feature type="non-terminal residue" evidence="1">
    <location>
        <position position="114"/>
    </location>
</feature>
<reference evidence="1" key="1">
    <citation type="submission" date="2018-05" db="EMBL/GenBank/DDBJ databases">
        <authorList>
            <person name="Lanie J.A."/>
            <person name="Ng W.-L."/>
            <person name="Kazmierczak K.M."/>
            <person name="Andrzejewski T.M."/>
            <person name="Davidsen T.M."/>
            <person name="Wayne K.J."/>
            <person name="Tettelin H."/>
            <person name="Glass J.I."/>
            <person name="Rusch D."/>
            <person name="Podicherti R."/>
            <person name="Tsui H.-C.T."/>
            <person name="Winkler M.E."/>
        </authorList>
    </citation>
    <scope>NUCLEOTIDE SEQUENCE</scope>
</reference>
<accession>A0A382E3M1</accession>